<name>A0A381TNZ3_9ZZZZ</name>
<evidence type="ECO:0000256" key="3">
    <source>
        <dbReference type="ARBA" id="ARBA00012219"/>
    </source>
</evidence>
<keyword evidence="6" id="KW-0547">Nucleotide-binding</keyword>
<dbReference type="GO" id="GO:0005829">
    <property type="term" value="C:cytosol"/>
    <property type="evidence" value="ECO:0007669"/>
    <property type="project" value="TreeGrafter"/>
</dbReference>
<evidence type="ECO:0000256" key="5">
    <source>
        <dbReference type="ARBA" id="ARBA00022655"/>
    </source>
</evidence>
<organism evidence="10">
    <name type="scientific">marine metagenome</name>
    <dbReference type="NCBI Taxonomy" id="408172"/>
    <lineage>
        <taxon>unclassified sequences</taxon>
        <taxon>metagenomes</taxon>
        <taxon>ecological metagenomes</taxon>
    </lineage>
</organism>
<evidence type="ECO:0000256" key="7">
    <source>
        <dbReference type="ARBA" id="ARBA00022840"/>
    </source>
</evidence>
<dbReference type="HAMAP" id="MF_00158">
    <property type="entry name" value="PanC"/>
    <property type="match status" value="1"/>
</dbReference>
<dbReference type="NCBIfam" id="TIGR00125">
    <property type="entry name" value="cyt_tran_rel"/>
    <property type="match status" value="1"/>
</dbReference>
<dbReference type="AlphaFoldDB" id="A0A381TNZ3"/>
<dbReference type="Gene3D" id="3.40.50.620">
    <property type="entry name" value="HUPs"/>
    <property type="match status" value="1"/>
</dbReference>
<dbReference type="EMBL" id="UINC01004738">
    <property type="protein sequence ID" value="SVA16507.1"/>
    <property type="molecule type" value="Genomic_DNA"/>
</dbReference>
<keyword evidence="4" id="KW-0436">Ligase</keyword>
<evidence type="ECO:0000256" key="6">
    <source>
        <dbReference type="ARBA" id="ARBA00022741"/>
    </source>
</evidence>
<gene>
    <name evidence="10" type="ORF">METZ01_LOCUS69361</name>
</gene>
<protein>
    <recommendedName>
        <fullName evidence="3">pantoate--beta-alanine ligase (AMP-forming)</fullName>
        <ecNumber evidence="3">6.3.2.1</ecNumber>
    </recommendedName>
</protein>
<feature type="non-terminal residue" evidence="10">
    <location>
        <position position="1"/>
    </location>
</feature>
<feature type="region of interest" description="Disordered" evidence="9">
    <location>
        <begin position="180"/>
        <end position="211"/>
    </location>
</feature>
<dbReference type="PANTHER" id="PTHR21299:SF1">
    <property type="entry name" value="PANTOATE--BETA-ALANINE LIGASE"/>
    <property type="match status" value="1"/>
</dbReference>
<comment type="catalytic activity">
    <reaction evidence="8">
        <text>(R)-pantoate + beta-alanine + ATP = (R)-pantothenate + AMP + diphosphate + H(+)</text>
        <dbReference type="Rhea" id="RHEA:10912"/>
        <dbReference type="ChEBI" id="CHEBI:15378"/>
        <dbReference type="ChEBI" id="CHEBI:15980"/>
        <dbReference type="ChEBI" id="CHEBI:29032"/>
        <dbReference type="ChEBI" id="CHEBI:30616"/>
        <dbReference type="ChEBI" id="CHEBI:33019"/>
        <dbReference type="ChEBI" id="CHEBI:57966"/>
        <dbReference type="ChEBI" id="CHEBI:456215"/>
        <dbReference type="EC" id="6.3.2.1"/>
    </reaction>
</comment>
<sequence>VVSTIDEIRKLTDAFRGGTLGLVPTMGYLHDGHMNLIKQSLNKCDHTVVSIFINPRQFSPSEDLDIYPNNLSRDIEKLESIGVDVLFYPNRDTIYPEGFKTNIQVDGITQHLCGKSRPELFKGVATVVLKLFNIVRPQHAFFGEKDWQQLAVIETMTRDLNIDVHIHRVPLIREPDGLAMSSRNSNLSPEERKKALSLSRSLNDSKEKVNRGITSSKQLRQNIKNIIAAEPGTQIDYISICDPISLEEKEEVKGRTLIALAVKIGPARLIDNCIIGD</sequence>
<dbReference type="SUPFAM" id="SSF52374">
    <property type="entry name" value="Nucleotidylyl transferase"/>
    <property type="match status" value="1"/>
</dbReference>
<dbReference type="FunFam" id="3.30.1300.10:FF:000001">
    <property type="entry name" value="Pantothenate synthetase"/>
    <property type="match status" value="1"/>
</dbReference>
<dbReference type="GO" id="GO:0004592">
    <property type="term" value="F:pantoate-beta-alanine ligase activity"/>
    <property type="evidence" value="ECO:0007669"/>
    <property type="project" value="UniProtKB-EC"/>
</dbReference>
<dbReference type="InterPro" id="IPR014729">
    <property type="entry name" value="Rossmann-like_a/b/a_fold"/>
</dbReference>
<evidence type="ECO:0000256" key="2">
    <source>
        <dbReference type="ARBA" id="ARBA00009256"/>
    </source>
</evidence>
<accession>A0A381TNZ3</accession>
<dbReference type="GO" id="GO:0015940">
    <property type="term" value="P:pantothenate biosynthetic process"/>
    <property type="evidence" value="ECO:0007669"/>
    <property type="project" value="UniProtKB-UniPathway"/>
</dbReference>
<evidence type="ECO:0000256" key="4">
    <source>
        <dbReference type="ARBA" id="ARBA00022598"/>
    </source>
</evidence>
<evidence type="ECO:0000313" key="10">
    <source>
        <dbReference type="EMBL" id="SVA16507.1"/>
    </source>
</evidence>
<comment type="similarity">
    <text evidence="2">Belongs to the pantothenate synthetase family.</text>
</comment>
<dbReference type="GO" id="GO:0005524">
    <property type="term" value="F:ATP binding"/>
    <property type="evidence" value="ECO:0007669"/>
    <property type="project" value="UniProtKB-KW"/>
</dbReference>
<dbReference type="UniPathway" id="UPA00028">
    <property type="reaction ID" value="UER00005"/>
</dbReference>
<dbReference type="PANTHER" id="PTHR21299">
    <property type="entry name" value="CYTIDYLATE KINASE/PANTOATE-BETA-ALANINE LIGASE"/>
    <property type="match status" value="1"/>
</dbReference>
<keyword evidence="5" id="KW-0566">Pantothenate biosynthesis</keyword>
<dbReference type="InterPro" id="IPR004821">
    <property type="entry name" value="Cyt_trans-like"/>
</dbReference>
<evidence type="ECO:0000256" key="1">
    <source>
        <dbReference type="ARBA" id="ARBA00004990"/>
    </source>
</evidence>
<dbReference type="Gene3D" id="3.30.1300.10">
    <property type="entry name" value="Pantoate-beta-alanine ligase, C-terminal domain"/>
    <property type="match status" value="1"/>
</dbReference>
<keyword evidence="7" id="KW-0067">ATP-binding</keyword>
<dbReference type="InterPro" id="IPR042176">
    <property type="entry name" value="Pantoate_ligase_C"/>
</dbReference>
<proteinExistence type="inferred from homology"/>
<dbReference type="Pfam" id="PF02569">
    <property type="entry name" value="Pantoate_ligase"/>
    <property type="match status" value="1"/>
</dbReference>
<dbReference type="InterPro" id="IPR003721">
    <property type="entry name" value="Pantoate_ligase"/>
</dbReference>
<dbReference type="CDD" id="cd00560">
    <property type="entry name" value="PanC"/>
    <property type="match status" value="1"/>
</dbReference>
<dbReference type="EC" id="6.3.2.1" evidence="3"/>
<evidence type="ECO:0000256" key="9">
    <source>
        <dbReference type="SAM" id="MobiDB-lite"/>
    </source>
</evidence>
<comment type="pathway">
    <text evidence="1">Cofactor biosynthesis; (R)-pantothenate biosynthesis; (R)-pantothenate from (R)-pantoate and beta-alanine: step 1/1.</text>
</comment>
<reference evidence="10" key="1">
    <citation type="submission" date="2018-05" db="EMBL/GenBank/DDBJ databases">
        <authorList>
            <person name="Lanie J.A."/>
            <person name="Ng W.-L."/>
            <person name="Kazmierczak K.M."/>
            <person name="Andrzejewski T.M."/>
            <person name="Davidsen T.M."/>
            <person name="Wayne K.J."/>
            <person name="Tettelin H."/>
            <person name="Glass J.I."/>
            <person name="Rusch D."/>
            <person name="Podicherti R."/>
            <person name="Tsui H.-C.T."/>
            <person name="Winkler M.E."/>
        </authorList>
    </citation>
    <scope>NUCLEOTIDE SEQUENCE</scope>
</reference>
<dbReference type="NCBIfam" id="TIGR00018">
    <property type="entry name" value="panC"/>
    <property type="match status" value="1"/>
</dbReference>
<evidence type="ECO:0000256" key="8">
    <source>
        <dbReference type="ARBA" id="ARBA00048258"/>
    </source>
</evidence>